<dbReference type="InterPro" id="IPR011009">
    <property type="entry name" value="Kinase-like_dom_sf"/>
</dbReference>
<dbReference type="PROSITE" id="PS50011">
    <property type="entry name" value="PROTEIN_KINASE_DOM"/>
    <property type="match status" value="1"/>
</dbReference>
<dbReference type="AlphaFoldDB" id="A0A8S0WFJ9"/>
<dbReference type="GO" id="GO:0004672">
    <property type="term" value="F:protein kinase activity"/>
    <property type="evidence" value="ECO:0007669"/>
    <property type="project" value="InterPro"/>
</dbReference>
<organism evidence="3 4">
    <name type="scientific">Cyclocybe aegerita</name>
    <name type="common">Black poplar mushroom</name>
    <name type="synonym">Agrocybe aegerita</name>
    <dbReference type="NCBI Taxonomy" id="1973307"/>
    <lineage>
        <taxon>Eukaryota</taxon>
        <taxon>Fungi</taxon>
        <taxon>Dikarya</taxon>
        <taxon>Basidiomycota</taxon>
        <taxon>Agaricomycotina</taxon>
        <taxon>Agaricomycetes</taxon>
        <taxon>Agaricomycetidae</taxon>
        <taxon>Agaricales</taxon>
        <taxon>Agaricineae</taxon>
        <taxon>Bolbitiaceae</taxon>
        <taxon>Cyclocybe</taxon>
    </lineage>
</organism>
<proteinExistence type="predicted"/>
<name>A0A8S0WFJ9_CYCAE</name>
<reference evidence="3 4" key="1">
    <citation type="submission" date="2020-01" db="EMBL/GenBank/DDBJ databases">
        <authorList>
            <person name="Gupta K D."/>
        </authorList>
    </citation>
    <scope>NUCLEOTIDE SEQUENCE [LARGE SCALE GENOMIC DNA]</scope>
</reference>
<feature type="region of interest" description="Disordered" evidence="1">
    <location>
        <begin position="1"/>
        <end position="27"/>
    </location>
</feature>
<evidence type="ECO:0000256" key="1">
    <source>
        <dbReference type="SAM" id="MobiDB-lite"/>
    </source>
</evidence>
<dbReference type="Gene3D" id="1.10.510.10">
    <property type="entry name" value="Transferase(Phosphotransferase) domain 1"/>
    <property type="match status" value="1"/>
</dbReference>
<sequence>MSRVQPTQASSRQLISTAPKQPQVEPPVPLENQVVTLNWSFLPLRTDCMPIDIPRPAFERPMHFVRNIFAAQLREEHNFIAKIDSKFVFYKLVNDTSVSVAMGEKWLENVSLKKMASSFSLAHEISDKIRDPEIVHLVIDATGNEISRESDGRTDTSIASDKKRPLDDDVNQRWSIKRRKSQLPSCAELCGLLKEPLSEEEKIPISKSMYNWLISYLPPDSCLDKDISTLFKIGEPDVIALAIFTTVCMPPPSSGTEDSFHSFWDRNIRHIIELLIPSGKSIRNSNQHTATRKLRPDYGFILQSICPFRGEEKGPENLEDPKAELADKLNWVYNPAPYMLGYYCKGPEMTLTAITPPADSEGSKPVVHDLVRVDLRLRVDRIANIRHLINLSTILTHLVELVQSPVGDFEQILRTNSTVEITSTLIVKTYTCKNANAKIDHLHGIYAMLDNKKVPNTDMLVFVNRNAVYLKPRGITSHPAVEKELRECLNCVLKSLMVAHQVPGPIYHRDIRWNNVIRRLEDRSKWFLIDWEDAATPPTRAEPSFTCSSHSPDIFEDGHGPEVDIWGVGYLIITCMAMDVSPKLRALGKRICEESRSMNAEEALALIENCQSDSL</sequence>
<evidence type="ECO:0000313" key="4">
    <source>
        <dbReference type="Proteomes" id="UP000467700"/>
    </source>
</evidence>
<accession>A0A8S0WFJ9</accession>
<feature type="compositionally biased region" description="Polar residues" evidence="1">
    <location>
        <begin position="1"/>
        <end position="20"/>
    </location>
</feature>
<dbReference type="EMBL" id="CACVBS010000030">
    <property type="protein sequence ID" value="CAA7260723.1"/>
    <property type="molecule type" value="Genomic_DNA"/>
</dbReference>
<keyword evidence="4" id="KW-1185">Reference proteome</keyword>
<dbReference type="InterPro" id="IPR000719">
    <property type="entry name" value="Prot_kinase_dom"/>
</dbReference>
<comment type="caution">
    <text evidence="3">The sequence shown here is derived from an EMBL/GenBank/DDBJ whole genome shotgun (WGS) entry which is preliminary data.</text>
</comment>
<evidence type="ECO:0000313" key="3">
    <source>
        <dbReference type="EMBL" id="CAA7260723.1"/>
    </source>
</evidence>
<dbReference type="Proteomes" id="UP000467700">
    <property type="component" value="Unassembled WGS sequence"/>
</dbReference>
<dbReference type="GO" id="GO:0005524">
    <property type="term" value="F:ATP binding"/>
    <property type="evidence" value="ECO:0007669"/>
    <property type="project" value="InterPro"/>
</dbReference>
<feature type="domain" description="Protein kinase" evidence="2">
    <location>
        <begin position="371"/>
        <end position="615"/>
    </location>
</feature>
<dbReference type="OrthoDB" id="2379186at2759"/>
<protein>
    <recommendedName>
        <fullName evidence="2">Protein kinase domain-containing protein</fullName>
    </recommendedName>
</protein>
<gene>
    <name evidence="3" type="ORF">AAE3_LOCUS2907</name>
</gene>
<dbReference type="SUPFAM" id="SSF56112">
    <property type="entry name" value="Protein kinase-like (PK-like)"/>
    <property type="match status" value="1"/>
</dbReference>
<evidence type="ECO:0000259" key="2">
    <source>
        <dbReference type="PROSITE" id="PS50011"/>
    </source>
</evidence>